<evidence type="ECO:0000256" key="5">
    <source>
        <dbReference type="ARBA" id="ARBA00023134"/>
    </source>
</evidence>
<comment type="catalytic activity">
    <reaction evidence="8">
        <text>GTP + H2O = GDP + phosphate + H(+)</text>
        <dbReference type="Rhea" id="RHEA:19669"/>
        <dbReference type="ChEBI" id="CHEBI:15377"/>
        <dbReference type="ChEBI" id="CHEBI:15378"/>
        <dbReference type="ChEBI" id="CHEBI:37565"/>
        <dbReference type="ChEBI" id="CHEBI:43474"/>
        <dbReference type="ChEBI" id="CHEBI:58189"/>
        <dbReference type="EC" id="3.6.5.4"/>
    </reaction>
</comment>
<dbReference type="SMART" id="SM00963">
    <property type="entry name" value="SRP54_N"/>
    <property type="match status" value="1"/>
</dbReference>
<dbReference type="GO" id="GO:0003924">
    <property type="term" value="F:GTPase activity"/>
    <property type="evidence" value="ECO:0007669"/>
    <property type="project" value="UniProtKB-UniRule"/>
</dbReference>
<evidence type="ECO:0000313" key="11">
    <source>
        <dbReference type="EMBL" id="ALI37496.1"/>
    </source>
</evidence>
<dbReference type="OrthoDB" id="372188at2157"/>
<feature type="compositionally biased region" description="Basic and acidic residues" evidence="9">
    <location>
        <begin position="381"/>
        <end position="480"/>
    </location>
</feature>
<comment type="similarity">
    <text evidence="8">Belongs to the GTP-binding SRP family. FtsY subfamily.</text>
</comment>
<dbReference type="AlphaFoldDB" id="A0A654M4B3"/>
<evidence type="ECO:0000313" key="12">
    <source>
        <dbReference type="Proteomes" id="UP000058925"/>
    </source>
</evidence>
<evidence type="ECO:0000256" key="6">
    <source>
        <dbReference type="ARBA" id="ARBA00023136"/>
    </source>
</evidence>
<dbReference type="InterPro" id="IPR000897">
    <property type="entry name" value="SRP54_GTPase_dom"/>
</dbReference>
<dbReference type="GO" id="GO:0005886">
    <property type="term" value="C:plasma membrane"/>
    <property type="evidence" value="ECO:0007669"/>
    <property type="project" value="UniProtKB-SubCell"/>
</dbReference>
<dbReference type="InterPro" id="IPR042101">
    <property type="entry name" value="SRP54_N_sf"/>
</dbReference>
<dbReference type="Pfam" id="PF02881">
    <property type="entry name" value="SRP54_N"/>
    <property type="match status" value="1"/>
</dbReference>
<dbReference type="InterPro" id="IPR027417">
    <property type="entry name" value="P-loop_NTPase"/>
</dbReference>
<evidence type="ECO:0000256" key="3">
    <source>
        <dbReference type="ARBA" id="ARBA00022741"/>
    </source>
</evidence>
<name>A0A654M4B3_9ARCH</name>
<keyword evidence="2 8" id="KW-0963">Cytoplasm</keyword>
<comment type="subcellular location">
    <subcellularLocation>
        <location evidence="8">Cell membrane</location>
        <topology evidence="8">Peripheral membrane protein</topology>
        <orientation evidence="8">Cytoplasmic side</orientation>
    </subcellularLocation>
    <subcellularLocation>
        <location evidence="8">Cytoplasm</location>
    </subcellularLocation>
</comment>
<accession>A0A654M4B3</accession>
<evidence type="ECO:0000256" key="2">
    <source>
        <dbReference type="ARBA" id="ARBA00022490"/>
    </source>
</evidence>
<sequence>MFDKLKRAFSSAAKSISQRELSDKDLDESLFDLNIALLESDVSQEVIDDLSQQIKDNLVGMKLQKNETTEQIIAATLKDNFSKILAKAGSVDLISAVNEKKQRKGGPFKIVFLGINGTGKTTTVAKVANLLKKSGFSVVIAAADTHRAGAIEQISSHAEKLSIKVISQRYGADPSAVSRDALEYASKHYIDVVLIDTAGRMQTAKNLMDEIGKIVKVIKPDIKLFVGDSLSGNDTINQAREFFSYTEFDGAILTKTDADAKGGSAISISYITSKPIIYLGVGQGYDDIINFNREKFVETIFNNESLLDSYRGTQSSLSNENYVAPVIEAATTSADTYNQLENDDLEIDPSSSFSTSVEQQDSYSNGKSTSENKKISGSIQVKEEQVKEEQVKEEQVKEEQVKEEQVKEEQVKEEQVKEEQVKEEQVKEEQVKEEQVKEEQVKEEQVKEEQVKEEQVKEEQVKEEQVKEEVEKKEKAEKKSRFGWFKKKK</sequence>
<dbReference type="InterPro" id="IPR036225">
    <property type="entry name" value="SRP/SRP_N"/>
</dbReference>
<gene>
    <name evidence="11" type="primary">ffh_2</name>
    <name evidence="8" type="synonym">ftsY</name>
    <name evidence="11" type="ORF">NMY3_03312</name>
</gene>
<keyword evidence="7 8" id="KW-0675">Receptor</keyword>
<dbReference type="GO" id="GO:0006614">
    <property type="term" value="P:SRP-dependent cotranslational protein targeting to membrane"/>
    <property type="evidence" value="ECO:0007669"/>
    <property type="project" value="InterPro"/>
</dbReference>
<evidence type="ECO:0000256" key="7">
    <source>
        <dbReference type="ARBA" id="ARBA00023170"/>
    </source>
</evidence>
<feature type="binding site" evidence="8">
    <location>
        <begin position="114"/>
        <end position="121"/>
    </location>
    <ligand>
        <name>GTP</name>
        <dbReference type="ChEBI" id="CHEBI:37565"/>
    </ligand>
</feature>
<dbReference type="GO" id="GO:0005525">
    <property type="term" value="F:GTP binding"/>
    <property type="evidence" value="ECO:0007669"/>
    <property type="project" value="UniProtKB-UniRule"/>
</dbReference>
<dbReference type="NCBIfam" id="TIGR00064">
    <property type="entry name" value="ftsY"/>
    <property type="match status" value="1"/>
</dbReference>
<keyword evidence="6 8" id="KW-0472">Membrane</keyword>
<dbReference type="Gene3D" id="1.20.120.140">
    <property type="entry name" value="Signal recognition particle SRP54, nucleotide-binding domain"/>
    <property type="match status" value="1"/>
</dbReference>
<organism evidence="11 12">
    <name type="scientific">Candidatus Nitrosocosmicus oleophilus</name>
    <dbReference type="NCBI Taxonomy" id="1353260"/>
    <lineage>
        <taxon>Archaea</taxon>
        <taxon>Nitrososphaerota</taxon>
        <taxon>Nitrososphaeria</taxon>
        <taxon>Nitrososphaerales</taxon>
        <taxon>Nitrososphaeraceae</taxon>
        <taxon>Candidatus Nitrosocosmicus</taxon>
    </lineage>
</organism>
<keyword evidence="5 8" id="KW-0342">GTP-binding</keyword>
<dbReference type="PANTHER" id="PTHR43134:SF1">
    <property type="entry name" value="SIGNAL RECOGNITION PARTICLE RECEPTOR SUBUNIT ALPHA"/>
    <property type="match status" value="1"/>
</dbReference>
<keyword evidence="1 8" id="KW-1003">Cell membrane</keyword>
<dbReference type="PROSITE" id="PS00300">
    <property type="entry name" value="SRP54"/>
    <property type="match status" value="1"/>
</dbReference>
<proteinExistence type="inferred from homology"/>
<evidence type="ECO:0000259" key="10">
    <source>
        <dbReference type="PROSITE" id="PS00300"/>
    </source>
</evidence>
<dbReference type="GeneID" id="60423164"/>
<keyword evidence="4 8" id="KW-0378">Hydrolase</keyword>
<dbReference type="Pfam" id="PF00448">
    <property type="entry name" value="SRP54"/>
    <property type="match status" value="1"/>
</dbReference>
<dbReference type="InterPro" id="IPR003593">
    <property type="entry name" value="AAA+_ATPase"/>
</dbReference>
<feature type="binding site" evidence="8">
    <location>
        <begin position="196"/>
        <end position="200"/>
    </location>
    <ligand>
        <name>GTP</name>
        <dbReference type="ChEBI" id="CHEBI:37565"/>
    </ligand>
</feature>
<keyword evidence="12" id="KW-1185">Reference proteome</keyword>
<evidence type="ECO:0000256" key="9">
    <source>
        <dbReference type="SAM" id="MobiDB-lite"/>
    </source>
</evidence>
<feature type="domain" description="SRP54-type proteins GTP-binding" evidence="10">
    <location>
        <begin position="275"/>
        <end position="288"/>
    </location>
</feature>
<feature type="region of interest" description="Disordered" evidence="9">
    <location>
        <begin position="344"/>
        <end position="489"/>
    </location>
</feature>
<dbReference type="GO" id="GO:0005737">
    <property type="term" value="C:cytoplasm"/>
    <property type="evidence" value="ECO:0007669"/>
    <property type="project" value="UniProtKB-SubCell"/>
</dbReference>
<dbReference type="SUPFAM" id="SSF47364">
    <property type="entry name" value="Domain of the SRP/SRP receptor G-proteins"/>
    <property type="match status" value="1"/>
</dbReference>
<feature type="compositionally biased region" description="Polar residues" evidence="9">
    <location>
        <begin position="349"/>
        <end position="379"/>
    </location>
</feature>
<keyword evidence="3 8" id="KW-0547">Nucleotide-binding</keyword>
<dbReference type="SUPFAM" id="SSF52540">
    <property type="entry name" value="P-loop containing nucleoside triphosphate hydrolases"/>
    <property type="match status" value="1"/>
</dbReference>
<reference evidence="12" key="1">
    <citation type="submission" date="2015-10" db="EMBL/GenBank/DDBJ databases">
        <title>Niche specialization of a soil ammonia-oxidizing archaeon, Candidatus Nitrosocosmicus oleophilus.</title>
        <authorList>
            <person name="Jung M.-Y."/>
            <person name="Rhee S.-K."/>
        </authorList>
    </citation>
    <scope>NUCLEOTIDE SEQUENCE [LARGE SCALE GENOMIC DNA]</scope>
    <source>
        <strain evidence="12">MY3</strain>
    </source>
</reference>
<dbReference type="Gene3D" id="3.40.50.300">
    <property type="entry name" value="P-loop containing nucleotide triphosphate hydrolases"/>
    <property type="match status" value="1"/>
</dbReference>
<evidence type="ECO:0000256" key="1">
    <source>
        <dbReference type="ARBA" id="ARBA00022475"/>
    </source>
</evidence>
<dbReference type="SMART" id="SM00962">
    <property type="entry name" value="SRP54"/>
    <property type="match status" value="1"/>
</dbReference>
<dbReference type="EC" id="3.6.5.4" evidence="8"/>
<dbReference type="Proteomes" id="UP000058925">
    <property type="component" value="Chromosome"/>
</dbReference>
<dbReference type="InterPro" id="IPR004390">
    <property type="entry name" value="SR_rcpt_FtsY"/>
</dbReference>
<dbReference type="RefSeq" id="WP_196816557.1">
    <property type="nucleotide sequence ID" value="NZ_CP012850.1"/>
</dbReference>
<feature type="binding site" evidence="8">
    <location>
        <begin position="254"/>
        <end position="257"/>
    </location>
    <ligand>
        <name>GTP</name>
        <dbReference type="ChEBI" id="CHEBI:37565"/>
    </ligand>
</feature>
<dbReference type="PANTHER" id="PTHR43134">
    <property type="entry name" value="SIGNAL RECOGNITION PARTICLE RECEPTOR SUBUNIT ALPHA"/>
    <property type="match status" value="1"/>
</dbReference>
<dbReference type="KEGG" id="taa:NMY3_03312"/>
<protein>
    <recommendedName>
        <fullName evidence="8">Signal recognition particle receptor FtsY</fullName>
        <shortName evidence="8">SRP receptor</shortName>
        <ecNumber evidence="8">3.6.5.4</ecNumber>
    </recommendedName>
</protein>
<comment type="function">
    <text evidence="8">Involved in targeting and insertion of nascent membrane proteins into the cytoplasmic membrane. Acts as a receptor for the complex formed by the signal recognition particle (SRP) and the ribosome-nascent chain (RNC).</text>
</comment>
<dbReference type="GO" id="GO:0005047">
    <property type="term" value="F:signal recognition particle binding"/>
    <property type="evidence" value="ECO:0007669"/>
    <property type="project" value="TreeGrafter"/>
</dbReference>
<dbReference type="InterPro" id="IPR013822">
    <property type="entry name" value="Signal_recog_particl_SRP54_hlx"/>
</dbReference>
<dbReference type="EMBL" id="CP012850">
    <property type="protein sequence ID" value="ALI37496.1"/>
    <property type="molecule type" value="Genomic_DNA"/>
</dbReference>
<comment type="subunit">
    <text evidence="8">Part of the signal recognition particle protein translocation system, which is composed of SRP and FtsY.</text>
</comment>
<evidence type="ECO:0000256" key="4">
    <source>
        <dbReference type="ARBA" id="ARBA00022801"/>
    </source>
</evidence>
<dbReference type="HAMAP" id="MF_00920">
    <property type="entry name" value="FtsY"/>
    <property type="match status" value="1"/>
</dbReference>
<dbReference type="SMART" id="SM00382">
    <property type="entry name" value="AAA"/>
    <property type="match status" value="1"/>
</dbReference>
<evidence type="ECO:0000256" key="8">
    <source>
        <dbReference type="HAMAP-Rule" id="MF_00920"/>
    </source>
</evidence>